<dbReference type="KEGG" id="mdu:MDUV_06500"/>
<sequence length="211" mass="23064">MSTPLARLRPDTGPVRGRWGLGFGDLAARLTRAPEPLDGVLRQLNHFGALVISDDAVEFDGDSVDWSDIKDIETHSLIGYLASGALDKQIGKLPLPWFPGRRLLLGLASDAALTALVALTGDAFRNVFEVRIPAEVNYKALLRHRTLSPGVLSTLLMADPAVRDALIQTAKAHGVTVRRADSDAVDDAEERLRRIKAVWDRVAEISENRSR</sequence>
<dbReference type="EMBL" id="AP022563">
    <property type="protein sequence ID" value="BBX15790.1"/>
    <property type="molecule type" value="Genomic_DNA"/>
</dbReference>
<dbReference type="RefSeq" id="WP_098003619.1">
    <property type="nucleotide sequence ID" value="NZ_AP022563.1"/>
</dbReference>
<organism evidence="1 2">
    <name type="scientific">Mycolicibacterium duvalii</name>
    <dbReference type="NCBI Taxonomy" id="39688"/>
    <lineage>
        <taxon>Bacteria</taxon>
        <taxon>Bacillati</taxon>
        <taxon>Actinomycetota</taxon>
        <taxon>Actinomycetes</taxon>
        <taxon>Mycobacteriales</taxon>
        <taxon>Mycobacteriaceae</taxon>
        <taxon>Mycolicibacterium</taxon>
    </lineage>
</organism>
<reference evidence="1 2" key="1">
    <citation type="journal article" date="2019" name="Emerg. Microbes Infect.">
        <title>Comprehensive subspecies identification of 175 nontuberculous mycobacteria species based on 7547 genomic profiles.</title>
        <authorList>
            <person name="Matsumoto Y."/>
            <person name="Kinjo T."/>
            <person name="Motooka D."/>
            <person name="Nabeya D."/>
            <person name="Jung N."/>
            <person name="Uechi K."/>
            <person name="Horii T."/>
            <person name="Iida T."/>
            <person name="Fujita J."/>
            <person name="Nakamura S."/>
        </authorList>
    </citation>
    <scope>NUCLEOTIDE SEQUENCE [LARGE SCALE GENOMIC DNA]</scope>
    <source>
        <strain evidence="1 2">JCM 6396</strain>
    </source>
</reference>
<protein>
    <submittedName>
        <fullName evidence="1">Uncharacterized protein</fullName>
    </submittedName>
</protein>
<dbReference type="Proteomes" id="UP000467006">
    <property type="component" value="Chromosome"/>
</dbReference>
<evidence type="ECO:0000313" key="1">
    <source>
        <dbReference type="EMBL" id="BBX15790.1"/>
    </source>
</evidence>
<accession>A0A7I7JVF3</accession>
<dbReference type="OrthoDB" id="4712176at2"/>
<evidence type="ECO:0000313" key="2">
    <source>
        <dbReference type="Proteomes" id="UP000467006"/>
    </source>
</evidence>
<keyword evidence="2" id="KW-1185">Reference proteome</keyword>
<gene>
    <name evidence="1" type="ORF">MDUV_06500</name>
</gene>
<proteinExistence type="predicted"/>
<dbReference type="AlphaFoldDB" id="A0A7I7JVF3"/>
<name>A0A7I7JVF3_9MYCO</name>